<evidence type="ECO:0000256" key="2">
    <source>
        <dbReference type="ARBA" id="ARBA00022857"/>
    </source>
</evidence>
<accession>A0AAD6XYT8</accession>
<comment type="similarity">
    <text evidence="1 4">Belongs to the short-chain dehydrogenases/reductases (SDR) family.</text>
</comment>
<evidence type="ECO:0000313" key="6">
    <source>
        <dbReference type="Proteomes" id="UP001219525"/>
    </source>
</evidence>
<dbReference type="SUPFAM" id="SSF51735">
    <property type="entry name" value="NAD(P)-binding Rossmann-fold domains"/>
    <property type="match status" value="1"/>
</dbReference>
<evidence type="ECO:0008006" key="7">
    <source>
        <dbReference type="Google" id="ProtNLM"/>
    </source>
</evidence>
<dbReference type="InterPro" id="IPR002347">
    <property type="entry name" value="SDR_fam"/>
</dbReference>
<keyword evidence="6" id="KW-1185">Reference proteome</keyword>
<keyword evidence="2" id="KW-0521">NADP</keyword>
<keyword evidence="3" id="KW-0560">Oxidoreductase</keyword>
<reference evidence="5" key="1">
    <citation type="submission" date="2023-03" db="EMBL/GenBank/DDBJ databases">
        <title>Massive genome expansion in bonnet fungi (Mycena s.s.) driven by repeated elements and novel gene families across ecological guilds.</title>
        <authorList>
            <consortium name="Lawrence Berkeley National Laboratory"/>
            <person name="Harder C.B."/>
            <person name="Miyauchi S."/>
            <person name="Viragh M."/>
            <person name="Kuo A."/>
            <person name="Thoen E."/>
            <person name="Andreopoulos B."/>
            <person name="Lu D."/>
            <person name="Skrede I."/>
            <person name="Drula E."/>
            <person name="Henrissat B."/>
            <person name="Morin E."/>
            <person name="Kohler A."/>
            <person name="Barry K."/>
            <person name="LaButti K."/>
            <person name="Morin E."/>
            <person name="Salamov A."/>
            <person name="Lipzen A."/>
            <person name="Mereny Z."/>
            <person name="Hegedus B."/>
            <person name="Baldrian P."/>
            <person name="Stursova M."/>
            <person name="Weitz H."/>
            <person name="Taylor A."/>
            <person name="Grigoriev I.V."/>
            <person name="Nagy L.G."/>
            <person name="Martin F."/>
            <person name="Kauserud H."/>
        </authorList>
    </citation>
    <scope>NUCLEOTIDE SEQUENCE</scope>
    <source>
        <strain evidence="5">9144</strain>
    </source>
</reference>
<dbReference type="AlphaFoldDB" id="A0AAD6XYT8"/>
<dbReference type="Pfam" id="PF00106">
    <property type="entry name" value="adh_short"/>
    <property type="match status" value="1"/>
</dbReference>
<dbReference type="GO" id="GO:0016491">
    <property type="term" value="F:oxidoreductase activity"/>
    <property type="evidence" value="ECO:0007669"/>
    <property type="project" value="UniProtKB-KW"/>
</dbReference>
<name>A0AAD6XYT8_9AGAR</name>
<evidence type="ECO:0000256" key="3">
    <source>
        <dbReference type="ARBA" id="ARBA00023002"/>
    </source>
</evidence>
<proteinExistence type="inferred from homology"/>
<evidence type="ECO:0000313" key="5">
    <source>
        <dbReference type="EMBL" id="KAJ7187513.1"/>
    </source>
</evidence>
<evidence type="ECO:0000256" key="4">
    <source>
        <dbReference type="RuleBase" id="RU000363"/>
    </source>
</evidence>
<dbReference type="Gene3D" id="3.40.50.720">
    <property type="entry name" value="NAD(P)-binding Rossmann-like Domain"/>
    <property type="match status" value="1"/>
</dbReference>
<sequence>MSPAQGTALVTGAAQGIGRAIALRLAADGFDVALNDIAAKTAQLDAVKAEVIAAGRRAAVFCADVSVEEEVRDMVAGAVATFGGLDVMVANAGICRARASLLDVDTAEWDHTFATNVRSVFLCYKYAAKQMIQQGRAGRIIGASSNAGKQGNASLPDYSSSKFAIRGLTQAAALEFGTHGITVNAYAPGAVITPMTEQFASLAGMTQEAFFEMQAQQTAAKVNPTPEDIASVVSFLASKTSGFMTGQTISACGGRFFD</sequence>
<dbReference type="InterPro" id="IPR036291">
    <property type="entry name" value="NAD(P)-bd_dom_sf"/>
</dbReference>
<comment type="caution">
    <text evidence="5">The sequence shown here is derived from an EMBL/GenBank/DDBJ whole genome shotgun (WGS) entry which is preliminary data.</text>
</comment>
<dbReference type="EMBL" id="JARJCW010000195">
    <property type="protein sequence ID" value="KAJ7187513.1"/>
    <property type="molecule type" value="Genomic_DNA"/>
</dbReference>
<evidence type="ECO:0000256" key="1">
    <source>
        <dbReference type="ARBA" id="ARBA00006484"/>
    </source>
</evidence>
<protein>
    <recommendedName>
        <fullName evidence="7">NAD(P)-binding protein</fullName>
    </recommendedName>
</protein>
<gene>
    <name evidence="5" type="ORF">GGX14DRAFT_507792</name>
</gene>
<dbReference type="InterPro" id="IPR020904">
    <property type="entry name" value="Sc_DH/Rdtase_CS"/>
</dbReference>
<dbReference type="Proteomes" id="UP001219525">
    <property type="component" value="Unassembled WGS sequence"/>
</dbReference>
<dbReference type="PROSITE" id="PS00061">
    <property type="entry name" value="ADH_SHORT"/>
    <property type="match status" value="1"/>
</dbReference>
<organism evidence="5 6">
    <name type="scientific">Mycena pura</name>
    <dbReference type="NCBI Taxonomy" id="153505"/>
    <lineage>
        <taxon>Eukaryota</taxon>
        <taxon>Fungi</taxon>
        <taxon>Dikarya</taxon>
        <taxon>Basidiomycota</taxon>
        <taxon>Agaricomycotina</taxon>
        <taxon>Agaricomycetes</taxon>
        <taxon>Agaricomycetidae</taxon>
        <taxon>Agaricales</taxon>
        <taxon>Marasmiineae</taxon>
        <taxon>Mycenaceae</taxon>
        <taxon>Mycena</taxon>
    </lineage>
</organism>
<dbReference type="PANTHER" id="PTHR24321:SF8">
    <property type="entry name" value="ESTRADIOL 17-BETA-DEHYDROGENASE 8-RELATED"/>
    <property type="match status" value="1"/>
</dbReference>
<dbReference type="FunFam" id="3.40.50.720:FF:000084">
    <property type="entry name" value="Short-chain dehydrogenase reductase"/>
    <property type="match status" value="1"/>
</dbReference>
<dbReference type="PANTHER" id="PTHR24321">
    <property type="entry name" value="DEHYDROGENASES, SHORT CHAIN"/>
    <property type="match status" value="1"/>
</dbReference>
<dbReference type="PRINTS" id="PR00080">
    <property type="entry name" value="SDRFAMILY"/>
</dbReference>
<dbReference type="PRINTS" id="PR00081">
    <property type="entry name" value="GDHRDH"/>
</dbReference>